<keyword evidence="8 17" id="KW-0812">Transmembrane</keyword>
<protein>
    <recommendedName>
        <fullName evidence="5">NADH dehydrogenase [ubiquinone] 1 beta subcomplex subunit 5, mitochondrial</fullName>
    </recommendedName>
    <alternativeName>
        <fullName evidence="16">Complex I-SGDH</fullName>
    </alternativeName>
    <alternativeName>
        <fullName evidence="15">NADH-ubiquinone oxidoreductase SGDH subunit</fullName>
    </alternativeName>
</protein>
<evidence type="ECO:0000256" key="4">
    <source>
        <dbReference type="ARBA" id="ARBA00011533"/>
    </source>
</evidence>
<evidence type="ECO:0000256" key="3">
    <source>
        <dbReference type="ARBA" id="ARBA00007152"/>
    </source>
</evidence>
<dbReference type="EMBL" id="JAXCGZ010011612">
    <property type="protein sequence ID" value="KAK7074407.1"/>
    <property type="molecule type" value="Genomic_DNA"/>
</dbReference>
<keyword evidence="6" id="KW-0813">Transport</keyword>
<evidence type="ECO:0000256" key="17">
    <source>
        <dbReference type="SAM" id="Phobius"/>
    </source>
</evidence>
<organism evidence="18 19">
    <name type="scientific">Halocaridina rubra</name>
    <name type="common">Hawaiian red shrimp</name>
    <dbReference type="NCBI Taxonomy" id="373956"/>
    <lineage>
        <taxon>Eukaryota</taxon>
        <taxon>Metazoa</taxon>
        <taxon>Ecdysozoa</taxon>
        <taxon>Arthropoda</taxon>
        <taxon>Crustacea</taxon>
        <taxon>Multicrustacea</taxon>
        <taxon>Malacostraca</taxon>
        <taxon>Eumalacostraca</taxon>
        <taxon>Eucarida</taxon>
        <taxon>Decapoda</taxon>
        <taxon>Pleocyemata</taxon>
        <taxon>Caridea</taxon>
        <taxon>Atyoidea</taxon>
        <taxon>Atyidae</taxon>
        <taxon>Halocaridina</taxon>
    </lineage>
</organism>
<dbReference type="PANTHER" id="PTHR13178">
    <property type="entry name" value="NADH-UBIQUINONE OXIDOREDUCTASE SGDH SUBUNIT"/>
    <property type="match status" value="1"/>
</dbReference>
<dbReference type="InterPro" id="IPR019173">
    <property type="entry name" value="NADH_UbQ_OxRdtase_B5_su"/>
</dbReference>
<keyword evidence="11" id="KW-0249">Electron transport</keyword>
<sequence>QREMGGHGPRKMNITPSRWQWHKFKDMFHFYVMLGAIPLGALTLAVNIFIGPAKLAPHPEDSVPKYWEYYS</sequence>
<reference evidence="18 19" key="1">
    <citation type="submission" date="2023-11" db="EMBL/GenBank/DDBJ databases">
        <title>Halocaridina rubra genome assembly.</title>
        <authorList>
            <person name="Smith C."/>
        </authorList>
    </citation>
    <scope>NUCLEOTIDE SEQUENCE [LARGE SCALE GENOMIC DNA]</scope>
    <source>
        <strain evidence="18">EP-1</strain>
        <tissue evidence="18">Whole</tissue>
    </source>
</reference>
<evidence type="ECO:0000256" key="15">
    <source>
        <dbReference type="ARBA" id="ARBA00032395"/>
    </source>
</evidence>
<evidence type="ECO:0000256" key="11">
    <source>
        <dbReference type="ARBA" id="ARBA00022982"/>
    </source>
</evidence>
<dbReference type="GO" id="GO:0005743">
    <property type="term" value="C:mitochondrial inner membrane"/>
    <property type="evidence" value="ECO:0007669"/>
    <property type="project" value="UniProtKB-SubCell"/>
</dbReference>
<dbReference type="Proteomes" id="UP001381693">
    <property type="component" value="Unassembled WGS sequence"/>
</dbReference>
<keyword evidence="10" id="KW-0809">Transit peptide</keyword>
<evidence type="ECO:0000256" key="14">
    <source>
        <dbReference type="ARBA" id="ARBA00023136"/>
    </source>
</evidence>
<dbReference type="PANTHER" id="PTHR13178:SF0">
    <property type="entry name" value="NADH DEHYDROGENASE [UBIQUINONE] 1 BETA SUBCOMPLEX SUBUNIT 5, MITOCHONDRIAL"/>
    <property type="match status" value="1"/>
</dbReference>
<accession>A0AAN9A903</accession>
<feature type="transmembrane region" description="Helical" evidence="17">
    <location>
        <begin position="28"/>
        <end position="50"/>
    </location>
</feature>
<evidence type="ECO:0000313" key="18">
    <source>
        <dbReference type="EMBL" id="KAK7074407.1"/>
    </source>
</evidence>
<comment type="function">
    <text evidence="1">Accessory subunit of the mitochondrial membrane respiratory chain NADH dehydrogenase (Complex I), that is believed not to be involved in catalysis. Complex I functions in the transfer of electrons from NADH to the respiratory chain. The immediate electron acceptor for the enzyme is believed to be ubiquinone.</text>
</comment>
<keyword evidence="7" id="KW-0679">Respiratory chain</keyword>
<evidence type="ECO:0000256" key="6">
    <source>
        <dbReference type="ARBA" id="ARBA00022448"/>
    </source>
</evidence>
<comment type="similarity">
    <text evidence="3">Belongs to the complex I NDUFB5 subunit family.</text>
</comment>
<evidence type="ECO:0000256" key="1">
    <source>
        <dbReference type="ARBA" id="ARBA00003195"/>
    </source>
</evidence>
<evidence type="ECO:0000256" key="7">
    <source>
        <dbReference type="ARBA" id="ARBA00022660"/>
    </source>
</evidence>
<comment type="caution">
    <text evidence="18">The sequence shown here is derived from an EMBL/GenBank/DDBJ whole genome shotgun (WGS) entry which is preliminary data.</text>
</comment>
<evidence type="ECO:0000256" key="12">
    <source>
        <dbReference type="ARBA" id="ARBA00022989"/>
    </source>
</evidence>
<name>A0AAN9A903_HALRR</name>
<evidence type="ECO:0000256" key="5">
    <source>
        <dbReference type="ARBA" id="ARBA00015175"/>
    </source>
</evidence>
<comment type="subcellular location">
    <subcellularLocation>
        <location evidence="2">Mitochondrion inner membrane</location>
        <topology evidence="2">Single-pass membrane protein</topology>
    </subcellularLocation>
</comment>
<keyword evidence="14 17" id="KW-0472">Membrane</keyword>
<evidence type="ECO:0000256" key="8">
    <source>
        <dbReference type="ARBA" id="ARBA00022692"/>
    </source>
</evidence>
<dbReference type="AlphaFoldDB" id="A0AAN9A903"/>
<evidence type="ECO:0000256" key="13">
    <source>
        <dbReference type="ARBA" id="ARBA00023128"/>
    </source>
</evidence>
<keyword evidence="9" id="KW-0999">Mitochondrion inner membrane</keyword>
<proteinExistence type="inferred from homology"/>
<evidence type="ECO:0000256" key="9">
    <source>
        <dbReference type="ARBA" id="ARBA00022792"/>
    </source>
</evidence>
<evidence type="ECO:0000256" key="10">
    <source>
        <dbReference type="ARBA" id="ARBA00022946"/>
    </source>
</evidence>
<evidence type="ECO:0000313" key="19">
    <source>
        <dbReference type="Proteomes" id="UP001381693"/>
    </source>
</evidence>
<feature type="non-terminal residue" evidence="18">
    <location>
        <position position="71"/>
    </location>
</feature>
<comment type="subunit">
    <text evidence="4">Complex I is composed of 45 different subunits.</text>
</comment>
<evidence type="ECO:0000256" key="16">
    <source>
        <dbReference type="ARBA" id="ARBA00032550"/>
    </source>
</evidence>
<keyword evidence="19" id="KW-1185">Reference proteome</keyword>
<keyword evidence="13" id="KW-0496">Mitochondrion</keyword>
<evidence type="ECO:0000256" key="2">
    <source>
        <dbReference type="ARBA" id="ARBA00004434"/>
    </source>
</evidence>
<gene>
    <name evidence="18" type="primary">NDUFB5</name>
    <name evidence="18" type="ORF">SK128_005153</name>
</gene>
<keyword evidence="12 17" id="KW-1133">Transmembrane helix</keyword>
<dbReference type="Pfam" id="PF09781">
    <property type="entry name" value="NDUF_B5"/>
    <property type="match status" value="1"/>
</dbReference>
<feature type="non-terminal residue" evidence="18">
    <location>
        <position position="1"/>
    </location>
</feature>